<dbReference type="PANTHER" id="PTHR30472:SF1">
    <property type="entry name" value="FE(3+) DICITRATE TRANSPORT SYSTEM PERMEASE PROTEIN FECC-RELATED"/>
    <property type="match status" value="1"/>
</dbReference>
<comment type="similarity">
    <text evidence="2">Belongs to the binding-protein-dependent transport system permease family. FecCD subfamily.</text>
</comment>
<evidence type="ECO:0000313" key="10">
    <source>
        <dbReference type="EMBL" id="VFR70930.1"/>
    </source>
</evidence>
<keyword evidence="4" id="KW-1003">Cell membrane</keyword>
<organism evidence="10">
    <name type="scientific">plant metagenome</name>
    <dbReference type="NCBI Taxonomy" id="1297885"/>
    <lineage>
        <taxon>unclassified sequences</taxon>
        <taxon>metagenomes</taxon>
        <taxon>organismal metagenomes</taxon>
    </lineage>
</organism>
<feature type="transmembrane region" description="Helical" evidence="8">
    <location>
        <begin position="245"/>
        <end position="271"/>
    </location>
</feature>
<evidence type="ECO:0000256" key="4">
    <source>
        <dbReference type="ARBA" id="ARBA00022475"/>
    </source>
</evidence>
<evidence type="ECO:0000256" key="3">
    <source>
        <dbReference type="ARBA" id="ARBA00022448"/>
    </source>
</evidence>
<dbReference type="InterPro" id="IPR000522">
    <property type="entry name" value="ABC_transptr_permease_BtuC"/>
</dbReference>
<evidence type="ECO:0000256" key="1">
    <source>
        <dbReference type="ARBA" id="ARBA00004651"/>
    </source>
</evidence>
<feature type="transmembrane region" description="Helical" evidence="8">
    <location>
        <begin position="152"/>
        <end position="173"/>
    </location>
</feature>
<name>A0A484TA26_9ZZZZ</name>
<dbReference type="Pfam" id="PF01032">
    <property type="entry name" value="FecCD"/>
    <property type="match status" value="1"/>
</dbReference>
<dbReference type="SUPFAM" id="SSF81345">
    <property type="entry name" value="ABC transporter involved in vitamin B12 uptake, BtuC"/>
    <property type="match status" value="1"/>
</dbReference>
<keyword evidence="3" id="KW-0813">Transport</keyword>
<feature type="transmembrane region" description="Helical" evidence="8">
    <location>
        <begin position="94"/>
        <end position="116"/>
    </location>
</feature>
<keyword evidence="7 8" id="KW-0472">Membrane</keyword>
<feature type="transmembrane region" description="Helical" evidence="8">
    <location>
        <begin position="122"/>
        <end position="140"/>
    </location>
</feature>
<comment type="subcellular location">
    <subcellularLocation>
        <location evidence="1">Cell membrane</location>
        <topology evidence="1">Multi-pass membrane protein</topology>
    </subcellularLocation>
</comment>
<evidence type="ECO:0000256" key="5">
    <source>
        <dbReference type="ARBA" id="ARBA00022692"/>
    </source>
</evidence>
<evidence type="ECO:0000256" key="2">
    <source>
        <dbReference type="ARBA" id="ARBA00007935"/>
    </source>
</evidence>
<dbReference type="FunFam" id="1.10.3470.10:FF:000001">
    <property type="entry name" value="Vitamin B12 ABC transporter permease BtuC"/>
    <property type="match status" value="1"/>
</dbReference>
<dbReference type="AlphaFoldDB" id="A0A484TA26"/>
<evidence type="ECO:0000256" key="7">
    <source>
        <dbReference type="ARBA" id="ARBA00023136"/>
    </source>
</evidence>
<dbReference type="EMBL" id="CAADIG010000005">
    <property type="protein sequence ID" value="VFR39592.1"/>
    <property type="molecule type" value="Genomic_DNA"/>
</dbReference>
<keyword evidence="5 8" id="KW-0812">Transmembrane</keyword>
<reference evidence="10" key="1">
    <citation type="submission" date="2019-03" db="EMBL/GenBank/DDBJ databases">
        <authorList>
            <person name="Danneels B."/>
        </authorList>
    </citation>
    <scope>NUCLEOTIDE SEQUENCE</scope>
</reference>
<feature type="transmembrane region" description="Helical" evidence="8">
    <location>
        <begin position="310"/>
        <end position="328"/>
    </location>
</feature>
<sequence>MNRTRARRRLLALSIGLTAIMPLAVVSLLAGARELDLSTAWRAITAFDPSNNDHLLLWHLRMPRTLLAIVAGAALGAAGILMQALTRNALADPGLLGVNAGAALAIAGAIAAFGVTSPAGQLGFGLAGAALAATMVYLLGGIRQAAEPLRMVLAGAALSAVLLAATQIITVNSDNAVFDQFRHWAVGSLQGRGHAVLWPAAAATALGLLIAFAMARRLDAVALGTELGTTLGARPALVWQGCATAIVLLAGAATAAAGPIAFIGLAAPHLARHAGGADHRWTLPFAMLAAALLVLAADILGRVIARPGEIPVGILSALIGGPVFVALARRQRLGPR</sequence>
<gene>
    <name evidence="9" type="ORF">ANT2_4277</name>
    <name evidence="10" type="ORF">ANT3_4281</name>
</gene>
<dbReference type="EMBL" id="CAADID010000021">
    <property type="protein sequence ID" value="VFR70930.1"/>
    <property type="molecule type" value="Genomic_DNA"/>
</dbReference>
<evidence type="ECO:0000313" key="9">
    <source>
        <dbReference type="EMBL" id="VFR39592.1"/>
    </source>
</evidence>
<accession>A0A484TA26</accession>
<feature type="transmembrane region" description="Helical" evidence="8">
    <location>
        <begin position="193"/>
        <end position="213"/>
    </location>
</feature>
<dbReference type="PANTHER" id="PTHR30472">
    <property type="entry name" value="FERRIC ENTEROBACTIN TRANSPORT SYSTEM PERMEASE PROTEIN"/>
    <property type="match status" value="1"/>
</dbReference>
<evidence type="ECO:0000256" key="6">
    <source>
        <dbReference type="ARBA" id="ARBA00022989"/>
    </source>
</evidence>
<feature type="transmembrane region" description="Helical" evidence="8">
    <location>
        <begin position="65"/>
        <end position="82"/>
    </location>
</feature>
<proteinExistence type="inferred from homology"/>
<dbReference type="GO" id="GO:0033214">
    <property type="term" value="P:siderophore-iron import into cell"/>
    <property type="evidence" value="ECO:0007669"/>
    <property type="project" value="TreeGrafter"/>
</dbReference>
<dbReference type="GO" id="GO:0022857">
    <property type="term" value="F:transmembrane transporter activity"/>
    <property type="evidence" value="ECO:0007669"/>
    <property type="project" value="InterPro"/>
</dbReference>
<feature type="transmembrane region" description="Helical" evidence="8">
    <location>
        <begin position="283"/>
        <end position="304"/>
    </location>
</feature>
<dbReference type="GO" id="GO:0005886">
    <property type="term" value="C:plasma membrane"/>
    <property type="evidence" value="ECO:0007669"/>
    <property type="project" value="UniProtKB-SubCell"/>
</dbReference>
<keyword evidence="6 8" id="KW-1133">Transmembrane helix</keyword>
<dbReference type="Gene3D" id="1.10.3470.10">
    <property type="entry name" value="ABC transporter involved in vitamin B12 uptake, BtuC"/>
    <property type="match status" value="1"/>
</dbReference>
<protein>
    <submittedName>
        <fullName evidence="10">Putative siderophore transport system permease protein</fullName>
    </submittedName>
</protein>
<dbReference type="InterPro" id="IPR037294">
    <property type="entry name" value="ABC_BtuC-like"/>
</dbReference>
<evidence type="ECO:0000256" key="8">
    <source>
        <dbReference type="SAM" id="Phobius"/>
    </source>
</evidence>